<sequence>MRELNAVFAAEGAAATAHRLAGSDRAIVEQIVLLREILDESTHSMNDIANLVAQAQGPLPRAPRDYRGYGDQHRIAGRLAQHR</sequence>
<gene>
    <name evidence="1" type="ORF">F5544_28470</name>
</gene>
<proteinExistence type="predicted"/>
<evidence type="ECO:0000313" key="1">
    <source>
        <dbReference type="EMBL" id="QIS13545.1"/>
    </source>
</evidence>
<keyword evidence="2" id="KW-1185">Reference proteome</keyword>
<accession>A0A6G9YJR8</accession>
<dbReference type="KEGG" id="nah:F5544_28470"/>
<evidence type="ECO:0000313" key="2">
    <source>
        <dbReference type="Proteomes" id="UP000503540"/>
    </source>
</evidence>
<dbReference type="AlphaFoldDB" id="A0A6G9YJR8"/>
<dbReference type="EMBL" id="CP046172">
    <property type="protein sequence ID" value="QIS13545.1"/>
    <property type="molecule type" value="Genomic_DNA"/>
</dbReference>
<protein>
    <submittedName>
        <fullName evidence="1">Uncharacterized protein</fullName>
    </submittedName>
</protein>
<reference evidence="1 2" key="1">
    <citation type="journal article" date="2019" name="ACS Chem. Biol.">
        <title>Identification and Mobilization of a Cryptic Antibiotic Biosynthesis Gene Locus from a Human-Pathogenic Nocardia Isolate.</title>
        <authorList>
            <person name="Herisse M."/>
            <person name="Ishida K."/>
            <person name="Porter J.L."/>
            <person name="Howden B."/>
            <person name="Hertweck C."/>
            <person name="Stinear T.P."/>
            <person name="Pidot S.J."/>
        </authorList>
    </citation>
    <scope>NUCLEOTIDE SEQUENCE [LARGE SCALE GENOMIC DNA]</scope>
    <source>
        <strain evidence="1 2">AUSMDU00012717</strain>
    </source>
</reference>
<name>A0A6G9YJR8_9NOCA</name>
<dbReference type="Proteomes" id="UP000503540">
    <property type="component" value="Chromosome"/>
</dbReference>
<organism evidence="1 2">
    <name type="scientific">Nocardia arthritidis</name>
    <dbReference type="NCBI Taxonomy" id="228602"/>
    <lineage>
        <taxon>Bacteria</taxon>
        <taxon>Bacillati</taxon>
        <taxon>Actinomycetota</taxon>
        <taxon>Actinomycetes</taxon>
        <taxon>Mycobacteriales</taxon>
        <taxon>Nocardiaceae</taxon>
        <taxon>Nocardia</taxon>
    </lineage>
</organism>